<accession>A0A922HTF1</accession>
<dbReference type="AlphaFoldDB" id="A0A922HTF1"/>
<evidence type="ECO:0000313" key="2">
    <source>
        <dbReference type="EMBL" id="KAH9501251.1"/>
    </source>
</evidence>
<sequence>MQSKATTTTTKKSTDKSNTCPDSQIFHTNLIIIDGYRYRQQLEKQDYRYEMDEAVLFNLIVYKV</sequence>
<proteinExistence type="predicted"/>
<reference evidence="2" key="1">
    <citation type="submission" date="2013-05" db="EMBL/GenBank/DDBJ databases">
        <authorList>
            <person name="Yim A.K.Y."/>
            <person name="Chan T.F."/>
            <person name="Ji K.M."/>
            <person name="Liu X.Y."/>
            <person name="Zhou J.W."/>
            <person name="Li R.Q."/>
            <person name="Yang K.Y."/>
            <person name="Li J."/>
            <person name="Li M."/>
            <person name="Law P.T.W."/>
            <person name="Wu Y.L."/>
            <person name="Cai Z.L."/>
            <person name="Qin H."/>
            <person name="Bao Y."/>
            <person name="Leung R.K.K."/>
            <person name="Ng P.K.S."/>
            <person name="Zou J."/>
            <person name="Zhong X.J."/>
            <person name="Ran P.X."/>
            <person name="Zhong N.S."/>
            <person name="Liu Z.G."/>
            <person name="Tsui S.K.W."/>
        </authorList>
    </citation>
    <scope>NUCLEOTIDE SEQUENCE</scope>
    <source>
        <strain evidence="2">Derf</strain>
        <tissue evidence="2">Whole organism</tissue>
    </source>
</reference>
<protein>
    <submittedName>
        <fullName evidence="2">Uncharacterized protein</fullName>
    </submittedName>
</protein>
<dbReference type="EMBL" id="ASGP02000006">
    <property type="protein sequence ID" value="KAH9501251.1"/>
    <property type="molecule type" value="Genomic_DNA"/>
</dbReference>
<evidence type="ECO:0000313" key="3">
    <source>
        <dbReference type="Proteomes" id="UP000790347"/>
    </source>
</evidence>
<dbReference type="Proteomes" id="UP000790347">
    <property type="component" value="Unassembled WGS sequence"/>
</dbReference>
<keyword evidence="3" id="KW-1185">Reference proteome</keyword>
<reference evidence="2" key="2">
    <citation type="journal article" date="2022" name="Res Sq">
        <title>Comparative Genomics Reveals Insights into the Divergent Evolution of Astigmatic Mites and Household Pest Adaptations.</title>
        <authorList>
            <person name="Xiong Q."/>
            <person name="Wan A.T.-Y."/>
            <person name="Liu X.-Y."/>
            <person name="Fung C.S.-H."/>
            <person name="Xiao X."/>
            <person name="Malainual N."/>
            <person name="Hou J."/>
            <person name="Wang L."/>
            <person name="Wang M."/>
            <person name="Yang K."/>
            <person name="Cui Y."/>
            <person name="Leung E."/>
            <person name="Nong W."/>
            <person name="Shin S.-K."/>
            <person name="Au S."/>
            <person name="Jeong K.Y."/>
            <person name="Chew F.T."/>
            <person name="Hui J."/>
            <person name="Leung T.F."/>
            <person name="Tungtrongchitr A."/>
            <person name="Zhong N."/>
            <person name="Liu Z."/>
            <person name="Tsui S."/>
        </authorList>
    </citation>
    <scope>NUCLEOTIDE SEQUENCE</scope>
    <source>
        <strain evidence="2">Derf</strain>
        <tissue evidence="2">Whole organism</tissue>
    </source>
</reference>
<name>A0A922HTF1_DERFA</name>
<gene>
    <name evidence="2" type="ORF">DERF_012109</name>
</gene>
<feature type="compositionally biased region" description="Low complexity" evidence="1">
    <location>
        <begin position="1"/>
        <end position="19"/>
    </location>
</feature>
<comment type="caution">
    <text evidence="2">The sequence shown here is derived from an EMBL/GenBank/DDBJ whole genome shotgun (WGS) entry which is preliminary data.</text>
</comment>
<evidence type="ECO:0000256" key="1">
    <source>
        <dbReference type="SAM" id="MobiDB-lite"/>
    </source>
</evidence>
<organism evidence="2 3">
    <name type="scientific">Dermatophagoides farinae</name>
    <name type="common">American house dust mite</name>
    <dbReference type="NCBI Taxonomy" id="6954"/>
    <lineage>
        <taxon>Eukaryota</taxon>
        <taxon>Metazoa</taxon>
        <taxon>Ecdysozoa</taxon>
        <taxon>Arthropoda</taxon>
        <taxon>Chelicerata</taxon>
        <taxon>Arachnida</taxon>
        <taxon>Acari</taxon>
        <taxon>Acariformes</taxon>
        <taxon>Sarcoptiformes</taxon>
        <taxon>Astigmata</taxon>
        <taxon>Psoroptidia</taxon>
        <taxon>Analgoidea</taxon>
        <taxon>Pyroglyphidae</taxon>
        <taxon>Dermatophagoidinae</taxon>
        <taxon>Dermatophagoides</taxon>
    </lineage>
</organism>
<feature type="region of interest" description="Disordered" evidence="1">
    <location>
        <begin position="1"/>
        <end position="22"/>
    </location>
</feature>